<dbReference type="RefSeq" id="WP_067845692.1">
    <property type="nucleotide sequence ID" value="NZ_JADPKZ010000048.1"/>
</dbReference>
<name>A0ABS0F6L0_9BACL</name>
<protein>
    <submittedName>
        <fullName evidence="2">DUF1540 domain-containing protein</fullName>
    </submittedName>
</protein>
<comment type="caution">
    <text evidence="2">The sequence shown here is derived from an EMBL/GenBank/DDBJ whole genome shotgun (WGS) entry which is preliminary data.</text>
</comment>
<evidence type="ECO:0000313" key="3">
    <source>
        <dbReference type="Proteomes" id="UP000642910"/>
    </source>
</evidence>
<dbReference type="Proteomes" id="UP000642910">
    <property type="component" value="Unassembled WGS sequence"/>
</dbReference>
<dbReference type="InterPro" id="IPR011437">
    <property type="entry name" value="DUF1540"/>
</dbReference>
<gene>
    <name evidence="2" type="ORF">IW967_13880</name>
</gene>
<dbReference type="Pfam" id="PF07561">
    <property type="entry name" value="DUF1540"/>
    <property type="match status" value="1"/>
</dbReference>
<dbReference type="EMBL" id="JADPKZ010000048">
    <property type="protein sequence ID" value="MBF8378940.1"/>
    <property type="molecule type" value="Genomic_DNA"/>
</dbReference>
<accession>A0ABS0F6L0</accession>
<keyword evidence="3" id="KW-1185">Reference proteome</keyword>
<evidence type="ECO:0000313" key="2">
    <source>
        <dbReference type="EMBL" id="MBF8378940.1"/>
    </source>
</evidence>
<sequence>MKIDVKCTVSNCLFWHEGDECAAPSIMVSVGQAEKSSFREEFGQDFAVAERLSQARSSSETCCETFKPRRRLDP</sequence>
<feature type="domain" description="DUF1540" evidence="1">
    <location>
        <begin position="5"/>
        <end position="66"/>
    </location>
</feature>
<evidence type="ECO:0000259" key="1">
    <source>
        <dbReference type="Pfam" id="PF07561"/>
    </source>
</evidence>
<organism evidence="2 3">
    <name type="scientific">Alicyclobacillus mali</name>
    <name type="common">ex Roth et al. 2021</name>
    <dbReference type="NCBI Taxonomy" id="1123961"/>
    <lineage>
        <taxon>Bacteria</taxon>
        <taxon>Bacillati</taxon>
        <taxon>Bacillota</taxon>
        <taxon>Bacilli</taxon>
        <taxon>Bacillales</taxon>
        <taxon>Alicyclobacillaceae</taxon>
        <taxon>Alicyclobacillus</taxon>
    </lineage>
</organism>
<reference evidence="2 3" key="1">
    <citation type="submission" date="2020-11" db="EMBL/GenBank/DDBJ databases">
        <title>Genomic insight of Alicyclobacillus mali FL 18 reveals a new arsenic-resistant strain, with potential in environmental biotechnology.</title>
        <authorList>
            <person name="Fiorentino G."/>
            <person name="Gallo G."/>
            <person name="Aulitto M."/>
        </authorList>
    </citation>
    <scope>NUCLEOTIDE SEQUENCE [LARGE SCALE GENOMIC DNA]</scope>
    <source>
        <strain evidence="2 3">FL 18</strain>
    </source>
</reference>
<proteinExistence type="predicted"/>